<dbReference type="OrthoDB" id="580741at2"/>
<reference evidence="1 2" key="1">
    <citation type="submission" date="2018-02" db="EMBL/GenBank/DDBJ databases">
        <title>Subsurface microbial communities from deep shales in Ohio and West Virginia, USA.</title>
        <authorList>
            <person name="Wrighton K."/>
        </authorList>
    </citation>
    <scope>NUCLEOTIDE SEQUENCE [LARGE SCALE GENOMIC DNA]</scope>
    <source>
        <strain evidence="1 2">OWC-G53F</strain>
    </source>
</reference>
<keyword evidence="2" id="KW-1185">Reference proteome</keyword>
<dbReference type="EMBL" id="PTIY01000004">
    <property type="protein sequence ID" value="PPK72404.1"/>
    <property type="molecule type" value="Genomic_DNA"/>
</dbReference>
<sequence length="1337" mass="144198">MLTPRYIQIVERGIGLPLYSLVSNHATTDYWAGYLPSVAAGFGSDIDPSITWQDKGGVYLFAKECPDDFSTFLDELNLLLPKLSPAGDVRILWVYNPNQASACWQWNILKASAVSGARGLNWVVMRQALFSIGSYTLAIDAQATMDLDETDNCSITFSVDQVKFFGPNGRYPAQHLPVSIPLWGAQQGAFNAYLTLAEGDLSKLAVKLQYATTTATSNFNVFDEVETLDMPILSLPTGSTMQMKLSFDPLNPLDPERSHLSFFPYDNTTPSALDSTFITPLGMGTTLTPAYLASPLWPARLVFNRTPTTYASGGEASNFAYHLTPDGAFSLNVVNPPTGQSINLLCGLSGVESIQFAQDDIMMFYSGQPAGVDVTMIPGSEEITLKLSPTSPFTTSWAMILPGNAAAPSVRTYYSEPDRSSFYANTDSTYPSQLAYYPTSRITLPDTPNPSSATCCFPIASYQGMVQAALGFGSKPKNVEAFEFQLLNPERQKLIEQMAQPSTPATGSTTVYALTPQGYQATFVNGVWTGISIAKATVTGEVGGSPVTVSNVDIEFSSANETTPLPDALQKAFLTNQQFLVITADITGNDGSNLATFAPQVMMSDWSFILNMPKTTTPGNYTNVLIFKSGNTSINQMARNPHLWTQYADFNDTSSDAEGNFLSNWLVEYLENAEALYDNGNGVASLENFCTLINDENWNGFLALKVKVGDIATLPVDVQALVADISGNLYAHHLGNEINHVGPSKFASIKKGDFVKAVVSAFPDNTQVAAKTDTAITLSSASTSEIPEGTYMEFVELKQEISLKLSATLPTSTNILQKSDFSPVEPGAFNSIKKGYFVKAMLSGGDNAFPDKTQVTAKTDTTITLSSASTSEIPEGTYMELVELKQEISLKLSATLPTSTKTLQKSDFSPGADSYDLNSPFFGLIHYVNPQFAGEAKNPPAYVQIASDYDFTVLTLEVVFEKALETRFSNKSMLMMNTFFGDKVVQTGPNGEQGANNLILIGTYHDVDNVPSYSFSTAKGVTTDFYLASNAFNCNRIANVTMNVVKLSGSSEATDIYKASFAIRGSFDFLNDSSFDLLSYEYLPYYGLTLDVTIQHSQSNIYEMVASKLRFEKNQTEALAAGSGKQAGQALNIVRTGSLVAQFPMKLKGLVQYVGVTTTNSAGNEVPDNVSPGDMGYRLLETATPKGISFTSPSDGVAWYGLEFDLILGGKGSLAASGAISASMLLAWMPGGSGYYANASPQFKLSGPDGVSLSFDFEGVLKFGAKDIVLNRHVDASDPTKDYFYMEFQSIALTLLSISFPPGGTTNLALMGDTSAADGSIVNPTLSWLGGYAEKTN</sequence>
<proteinExistence type="predicted"/>
<accession>A0A2S6H4L9</accession>
<evidence type="ECO:0000313" key="1">
    <source>
        <dbReference type="EMBL" id="PPK72404.1"/>
    </source>
</evidence>
<gene>
    <name evidence="1" type="ORF">B0F88_104198</name>
</gene>
<evidence type="ECO:0000313" key="2">
    <source>
        <dbReference type="Proteomes" id="UP000238071"/>
    </source>
</evidence>
<dbReference type="RefSeq" id="WP_146083322.1">
    <property type="nucleotide sequence ID" value="NZ_PTIY01000004.1"/>
</dbReference>
<name>A0A2S6H4L9_9GAMM</name>
<dbReference type="Proteomes" id="UP000238071">
    <property type="component" value="Unassembled WGS sequence"/>
</dbReference>
<protein>
    <submittedName>
        <fullName evidence="1">Uncharacterized protein</fullName>
    </submittedName>
</protein>
<organism evidence="1 2">
    <name type="scientific">Methylobacter tundripaludum</name>
    <dbReference type="NCBI Taxonomy" id="173365"/>
    <lineage>
        <taxon>Bacteria</taxon>
        <taxon>Pseudomonadati</taxon>
        <taxon>Pseudomonadota</taxon>
        <taxon>Gammaproteobacteria</taxon>
        <taxon>Methylococcales</taxon>
        <taxon>Methylococcaceae</taxon>
        <taxon>Methylobacter</taxon>
    </lineage>
</organism>
<comment type="caution">
    <text evidence="1">The sequence shown here is derived from an EMBL/GenBank/DDBJ whole genome shotgun (WGS) entry which is preliminary data.</text>
</comment>